<feature type="repeat" description="TPR" evidence="2">
    <location>
        <begin position="4"/>
        <end position="37"/>
    </location>
</feature>
<proteinExistence type="predicted"/>
<keyword evidence="1" id="KW-0808">Transferase</keyword>
<dbReference type="PANTHER" id="PTHR12788">
    <property type="entry name" value="PROTEIN-TYROSINE SULFOTRANSFERASE 2"/>
    <property type="match status" value="1"/>
</dbReference>
<evidence type="ECO:0000256" key="1">
    <source>
        <dbReference type="ARBA" id="ARBA00022679"/>
    </source>
</evidence>
<dbReference type="EMBL" id="JAUSVS010000002">
    <property type="protein sequence ID" value="MDQ0463463.1"/>
    <property type="molecule type" value="Genomic_DNA"/>
</dbReference>
<sequence>MSDPQSLVRQGAAQVAAGRVSEAMASFQAALALQPDHSEALGQAAILASHTGDADEARRLAERALAVDPAEPNALRATAEADFAQGRLAEAEARLRIWLKTPDLAAGPRHHAMGLLGEVLDRQDRPALAFQAWTAGNRAFRDLHRPRFELPGRQRLTAQIGGLTQRFDTASRGGWPDGPAPDRTPRRHVFLLSFMRSGTTLLEQMLAAHPDVVALEEYEALAAAAIAFMGERPDFEGLKALDAAGIERLRAAYWAEVAGQGLDPAGKVFVDKQPFNTLKLPIIQRLFPDALIIFAQRDPRDVVLSCFQHRLKISVYSYEMLDLTNTAALYDAVMGFWALARERLPLDVYVHRHEAFIQDPKTAIAALAQRLDLDPAGIGDPGERARRGLTASQSARQVMAGVNLGGLERWRRFKDLEKVEPILRPWIEAFGYPTS</sequence>
<dbReference type="SMART" id="SM00028">
    <property type="entry name" value="TPR"/>
    <property type="match status" value="2"/>
</dbReference>
<dbReference type="Pfam" id="PF14559">
    <property type="entry name" value="TPR_19"/>
    <property type="match status" value="1"/>
</dbReference>
<evidence type="ECO:0000313" key="3">
    <source>
        <dbReference type="EMBL" id="MDQ0463463.1"/>
    </source>
</evidence>
<dbReference type="Proteomes" id="UP001228905">
    <property type="component" value="Unassembled WGS sequence"/>
</dbReference>
<accession>A0ABU0IN68</accession>
<dbReference type="Pfam" id="PF13469">
    <property type="entry name" value="Sulfotransfer_3"/>
    <property type="match status" value="1"/>
</dbReference>
<evidence type="ECO:0000256" key="2">
    <source>
        <dbReference type="PROSITE-ProRule" id="PRU00339"/>
    </source>
</evidence>
<gene>
    <name evidence="3" type="ORF">QO010_001234</name>
</gene>
<dbReference type="PANTHER" id="PTHR12788:SF10">
    <property type="entry name" value="PROTEIN-TYROSINE SULFOTRANSFERASE"/>
    <property type="match status" value="1"/>
</dbReference>
<keyword evidence="2" id="KW-0802">TPR repeat</keyword>
<dbReference type="PROSITE" id="PS50005">
    <property type="entry name" value="TPR"/>
    <property type="match status" value="1"/>
</dbReference>
<protein>
    <submittedName>
        <fullName evidence="3">Tetratricopeptide (TPR) repeat protein</fullName>
    </submittedName>
</protein>
<evidence type="ECO:0000313" key="4">
    <source>
        <dbReference type="Proteomes" id="UP001228905"/>
    </source>
</evidence>
<dbReference type="SUPFAM" id="SSF48452">
    <property type="entry name" value="TPR-like"/>
    <property type="match status" value="1"/>
</dbReference>
<dbReference type="SUPFAM" id="SSF52540">
    <property type="entry name" value="P-loop containing nucleoside triphosphate hydrolases"/>
    <property type="match status" value="1"/>
</dbReference>
<keyword evidence="4" id="KW-1185">Reference proteome</keyword>
<dbReference type="Gene3D" id="1.25.40.10">
    <property type="entry name" value="Tetratricopeptide repeat domain"/>
    <property type="match status" value="1"/>
</dbReference>
<organism evidence="3 4">
    <name type="scientific">Caulobacter ginsengisoli</name>
    <dbReference type="NCBI Taxonomy" id="400775"/>
    <lineage>
        <taxon>Bacteria</taxon>
        <taxon>Pseudomonadati</taxon>
        <taxon>Pseudomonadota</taxon>
        <taxon>Alphaproteobacteria</taxon>
        <taxon>Caulobacterales</taxon>
        <taxon>Caulobacteraceae</taxon>
        <taxon>Caulobacter</taxon>
    </lineage>
</organism>
<comment type="caution">
    <text evidence="3">The sequence shown here is derived from an EMBL/GenBank/DDBJ whole genome shotgun (WGS) entry which is preliminary data.</text>
</comment>
<dbReference type="InterPro" id="IPR011990">
    <property type="entry name" value="TPR-like_helical_dom_sf"/>
</dbReference>
<reference evidence="3 4" key="1">
    <citation type="submission" date="2023-07" db="EMBL/GenBank/DDBJ databases">
        <title>Genomic Encyclopedia of Type Strains, Phase IV (KMG-IV): sequencing the most valuable type-strain genomes for metagenomic binning, comparative biology and taxonomic classification.</title>
        <authorList>
            <person name="Goeker M."/>
        </authorList>
    </citation>
    <scope>NUCLEOTIDE SEQUENCE [LARGE SCALE GENOMIC DNA]</scope>
    <source>
        <strain evidence="3 4">DSM 18695</strain>
    </source>
</reference>
<dbReference type="InterPro" id="IPR019734">
    <property type="entry name" value="TPR_rpt"/>
</dbReference>
<dbReference type="Gene3D" id="3.40.50.300">
    <property type="entry name" value="P-loop containing nucleotide triphosphate hydrolases"/>
    <property type="match status" value="1"/>
</dbReference>
<dbReference type="RefSeq" id="WP_307347405.1">
    <property type="nucleotide sequence ID" value="NZ_JAUSVS010000002.1"/>
</dbReference>
<dbReference type="InterPro" id="IPR026634">
    <property type="entry name" value="TPST-like"/>
</dbReference>
<name>A0ABU0IN68_9CAUL</name>
<dbReference type="InterPro" id="IPR027417">
    <property type="entry name" value="P-loop_NTPase"/>
</dbReference>